<dbReference type="Proteomes" id="UP000246740">
    <property type="component" value="Unassembled WGS sequence"/>
</dbReference>
<protein>
    <submittedName>
        <fullName evidence="1">Uncharacterized protein</fullName>
    </submittedName>
</protein>
<name>A0A317XQC7_9BASI</name>
<feature type="non-terminal residue" evidence="1">
    <location>
        <position position="365"/>
    </location>
</feature>
<organism evidence="1 2">
    <name type="scientific">Testicularia cyperi</name>
    <dbReference type="NCBI Taxonomy" id="1882483"/>
    <lineage>
        <taxon>Eukaryota</taxon>
        <taxon>Fungi</taxon>
        <taxon>Dikarya</taxon>
        <taxon>Basidiomycota</taxon>
        <taxon>Ustilaginomycotina</taxon>
        <taxon>Ustilaginomycetes</taxon>
        <taxon>Ustilaginales</taxon>
        <taxon>Anthracoideaceae</taxon>
        <taxon>Testicularia</taxon>
    </lineage>
</organism>
<accession>A0A317XQC7</accession>
<dbReference type="AlphaFoldDB" id="A0A317XQC7"/>
<keyword evidence="2" id="KW-1185">Reference proteome</keyword>
<gene>
    <name evidence="1" type="ORF">BCV70DRAFT_142900</name>
</gene>
<dbReference type="InParanoid" id="A0A317XQC7"/>
<evidence type="ECO:0000313" key="2">
    <source>
        <dbReference type="Proteomes" id="UP000246740"/>
    </source>
</evidence>
<dbReference type="EMBL" id="KZ819192">
    <property type="protein sequence ID" value="PWZ00516.1"/>
    <property type="molecule type" value="Genomic_DNA"/>
</dbReference>
<dbReference type="STRING" id="1882483.A0A317XQC7"/>
<sequence length="365" mass="40452">SADELWHLLSAQRPLPLRFVLHQSQRPNGSLCPCLEVDLPKHGGSAIDHDNVSQRQAVCTVTRILDPEHKMPYVSLGGIFAASGMSIIEGLLRFQIAPLDYQLSLAGLEPFDDIWVSLKLAAAISSQLGLSGPLAALLDPKTRPAWSLDEGRTGISFNWRVPASILDEAKYSTASLLQTDFPQVELLRPGEQLKLLVSDQQRAEARSRSQSGAETNRLKVQLIRCSTACYAVWLDLTHAQQSLDAAEHAQDPEALELEIRLARDYVSDLRVEQLPPLATDLIEWIQLAADPFSVVGDEQKGPVRVPALDRLDRAEMLLLRQRDEAKLQSQHSSNASLHEVKQALEVTILIVRSKLVTLHKMQMLA</sequence>
<evidence type="ECO:0000313" key="1">
    <source>
        <dbReference type="EMBL" id="PWZ00516.1"/>
    </source>
</evidence>
<dbReference type="OrthoDB" id="2504162at2759"/>
<reference evidence="1 2" key="1">
    <citation type="journal article" date="2018" name="Mol. Biol. Evol.">
        <title>Broad Genomic Sampling Reveals a Smut Pathogenic Ancestry of the Fungal Clade Ustilaginomycotina.</title>
        <authorList>
            <person name="Kijpornyongpan T."/>
            <person name="Mondo S.J."/>
            <person name="Barry K."/>
            <person name="Sandor L."/>
            <person name="Lee J."/>
            <person name="Lipzen A."/>
            <person name="Pangilinan J."/>
            <person name="LaButti K."/>
            <person name="Hainaut M."/>
            <person name="Henrissat B."/>
            <person name="Grigoriev I.V."/>
            <person name="Spatafora J.W."/>
            <person name="Aime M.C."/>
        </authorList>
    </citation>
    <scope>NUCLEOTIDE SEQUENCE [LARGE SCALE GENOMIC DNA]</scope>
    <source>
        <strain evidence="1 2">MCA 3645</strain>
    </source>
</reference>
<proteinExistence type="predicted"/>
<feature type="non-terminal residue" evidence="1">
    <location>
        <position position="1"/>
    </location>
</feature>